<feature type="domain" description="Pyrrolo-quinoline quinone repeat" evidence="2">
    <location>
        <begin position="635"/>
        <end position="729"/>
    </location>
</feature>
<keyword evidence="4" id="KW-1185">Reference proteome</keyword>
<dbReference type="InterPro" id="IPR015943">
    <property type="entry name" value="WD40/YVTN_repeat-like_dom_sf"/>
</dbReference>
<sequence>MSRQSIFLFFFFLIVNQSFADNKDHFIKSGDPELDAVRQEVVQAPTDRGNFKFRAIKMKLWAAMLQQQGVPLPEYVAVDNALNKVTRWNNLRFGGEPQQFSASQVAELSDIIGRGYQVLEKYQKQASTQPSLAFTSSEQPIDAATQKEIPWTSYKGNKNLSGYTGANGPTKGEMAWKFPVGLAWEVQPQIEGDRVYLSSPGVRTNMFCVDLKTGEEHWKTQQIIEIMGDQLYHAPNNQSTPVVLKDKILFRELGARGNSGPTKEIVVVDKITGKIEREILAGHVDYRAGNAPFDADEDLVVYTFGIQDIHDTPPKTQAANRVIGKNIKTGKVMWDYMVGYTFAEPVLHQKRVYVGTQDGYMYSWDATKRQFYRPKPQWQFRAGGPINKQPLVLNDRLIFGANDGKVYCLNNKTGALIWEFQAEDVQEHAFSHFTTPFVSDNKVFIGAANGHLYGLDLESGKEIMDFKADDWIKSAPVAKGNQVFFATLKGTLYGVEIKKGKVKTLFEKHIAHHPILADLAIKDDIILVNDTDLYAHAISTKGKTLWKKSLIESFEKDGNRILTDQIAGGAYYQSKPTASNNTIYFGTPMRFVFAVDSETGKEKWKFELGASISGAPTIYKDKIYVGQQGGEDEFYCLDAKTGDLIWSQKVDWVWGSATVSDGMVYVPGIDGYAWALDANNGQIVWRQPFSKSVCSEPAVDDERVYFGCWDDYLKAFDKKTGEIIWQFNGAGTDSGVAIVKDGKIFVKNKCIDAKTGELLWEFKDGNNIFNITPAVHDGKVYMSCWHGLGLGGVCVEAVVYCIDIDSGNLLWTQNGAGLSSPVIGGEGDVYFPSIADPYFYCVDANGNGDGTTKVKWMYQMGNKVEESTPALYKGKAYVMSSDGYMHAIQ</sequence>
<dbReference type="EMBL" id="AP025292">
    <property type="protein sequence ID" value="BDC98749.1"/>
    <property type="molecule type" value="Genomic_DNA"/>
</dbReference>
<dbReference type="Gene3D" id="2.40.10.480">
    <property type="match status" value="2"/>
</dbReference>
<name>A0ABM7VCT8_9BACT</name>
<keyword evidence="1" id="KW-0732">Signal</keyword>
<gene>
    <name evidence="3" type="ORF">PEPS_10300</name>
</gene>
<dbReference type="InterPro" id="IPR011047">
    <property type="entry name" value="Quinoprotein_ADH-like_sf"/>
</dbReference>
<reference evidence="3 4" key="1">
    <citation type="submission" date="2021-12" db="EMBL/GenBank/DDBJ databases">
        <title>Genome sequencing of bacteria with rrn-lacking chromosome and rrn-plasmid.</title>
        <authorList>
            <person name="Anda M."/>
            <person name="Iwasaki W."/>
        </authorList>
    </citation>
    <scope>NUCLEOTIDE SEQUENCE [LARGE SCALE GENOMIC DNA]</scope>
    <source>
        <strain evidence="3 4">NBRC 101262</strain>
    </source>
</reference>
<dbReference type="InterPro" id="IPR018391">
    <property type="entry name" value="PQQ_b-propeller_rpt"/>
</dbReference>
<feature type="chain" id="PRO_5046215534" description="Pyrrolo-quinoline quinone repeat domain-containing protein" evidence="1">
    <location>
        <begin position="21"/>
        <end position="889"/>
    </location>
</feature>
<evidence type="ECO:0000259" key="2">
    <source>
        <dbReference type="Pfam" id="PF13360"/>
    </source>
</evidence>
<feature type="signal peptide" evidence="1">
    <location>
        <begin position="1"/>
        <end position="20"/>
    </location>
</feature>
<proteinExistence type="predicted"/>
<dbReference type="InterPro" id="IPR002372">
    <property type="entry name" value="PQQ_rpt_dom"/>
</dbReference>
<dbReference type="SUPFAM" id="SSF50998">
    <property type="entry name" value="Quinoprotein alcohol dehydrogenase-like"/>
    <property type="match status" value="4"/>
</dbReference>
<evidence type="ECO:0000256" key="1">
    <source>
        <dbReference type="SAM" id="SignalP"/>
    </source>
</evidence>
<dbReference type="Proteomes" id="UP001354989">
    <property type="component" value="Chromosome"/>
</dbReference>
<organism evidence="3 4">
    <name type="scientific">Persicobacter psychrovividus</name>
    <dbReference type="NCBI Taxonomy" id="387638"/>
    <lineage>
        <taxon>Bacteria</taxon>
        <taxon>Pseudomonadati</taxon>
        <taxon>Bacteroidota</taxon>
        <taxon>Cytophagia</taxon>
        <taxon>Cytophagales</taxon>
        <taxon>Persicobacteraceae</taxon>
        <taxon>Persicobacter</taxon>
    </lineage>
</organism>
<evidence type="ECO:0000313" key="3">
    <source>
        <dbReference type="EMBL" id="BDC98749.1"/>
    </source>
</evidence>
<accession>A0ABM7VCT8</accession>
<dbReference type="Gene3D" id="2.130.10.10">
    <property type="entry name" value="YVTN repeat-like/Quinoprotein amine dehydrogenase"/>
    <property type="match status" value="3"/>
</dbReference>
<feature type="domain" description="Pyrrolo-quinoline quinone repeat" evidence="2">
    <location>
        <begin position="325"/>
        <end position="547"/>
    </location>
</feature>
<evidence type="ECO:0000313" key="4">
    <source>
        <dbReference type="Proteomes" id="UP001354989"/>
    </source>
</evidence>
<dbReference type="Pfam" id="PF13360">
    <property type="entry name" value="PQQ_2"/>
    <property type="match status" value="2"/>
</dbReference>
<protein>
    <recommendedName>
        <fullName evidence="2">Pyrrolo-quinoline quinone repeat domain-containing protein</fullName>
    </recommendedName>
</protein>
<dbReference type="PANTHER" id="PTHR34512">
    <property type="entry name" value="CELL SURFACE PROTEIN"/>
    <property type="match status" value="1"/>
</dbReference>
<dbReference type="SMART" id="SM00564">
    <property type="entry name" value="PQQ"/>
    <property type="match status" value="12"/>
</dbReference>
<dbReference type="RefSeq" id="WP_338397847.1">
    <property type="nucleotide sequence ID" value="NZ_AP025292.1"/>
</dbReference>
<dbReference type="PANTHER" id="PTHR34512:SF30">
    <property type="entry name" value="OUTER MEMBRANE PROTEIN ASSEMBLY FACTOR BAMB"/>
    <property type="match status" value="1"/>
</dbReference>